<proteinExistence type="predicted"/>
<feature type="region of interest" description="Disordered" evidence="1">
    <location>
        <begin position="1"/>
        <end position="24"/>
    </location>
</feature>
<keyword evidence="3" id="KW-1185">Reference proteome</keyword>
<name>A0ABS7Q6G7_9ACTN</name>
<evidence type="ECO:0000313" key="2">
    <source>
        <dbReference type="EMBL" id="MBY8878741.1"/>
    </source>
</evidence>
<reference evidence="2 3" key="1">
    <citation type="submission" date="2021-08" db="EMBL/GenBank/DDBJ databases">
        <title>WGS of actinomycetes from Thailand.</title>
        <authorList>
            <person name="Thawai C."/>
        </authorList>
    </citation>
    <scope>NUCLEOTIDE SEQUENCE [LARGE SCALE GENOMIC DNA]</scope>
    <source>
        <strain evidence="2 3">PLK6-54</strain>
    </source>
</reference>
<evidence type="ECO:0000256" key="1">
    <source>
        <dbReference type="SAM" id="MobiDB-lite"/>
    </source>
</evidence>
<comment type="caution">
    <text evidence="2">The sequence shown here is derived from an EMBL/GenBank/DDBJ whole genome shotgun (WGS) entry which is preliminary data.</text>
</comment>
<dbReference type="RefSeq" id="WP_222962869.1">
    <property type="nucleotide sequence ID" value="NZ_JAINZZ010000013.1"/>
</dbReference>
<dbReference type="EMBL" id="JAINZZ010000013">
    <property type="protein sequence ID" value="MBY8878741.1"/>
    <property type="molecule type" value="Genomic_DNA"/>
</dbReference>
<protein>
    <submittedName>
        <fullName evidence="2">Uncharacterized protein</fullName>
    </submittedName>
</protein>
<organism evidence="2 3">
    <name type="scientific">Actinacidiphila acidipaludis</name>
    <dbReference type="NCBI Taxonomy" id="2873382"/>
    <lineage>
        <taxon>Bacteria</taxon>
        <taxon>Bacillati</taxon>
        <taxon>Actinomycetota</taxon>
        <taxon>Actinomycetes</taxon>
        <taxon>Kitasatosporales</taxon>
        <taxon>Streptomycetaceae</taxon>
        <taxon>Actinacidiphila</taxon>
    </lineage>
</organism>
<dbReference type="Proteomes" id="UP000778578">
    <property type="component" value="Unassembled WGS sequence"/>
</dbReference>
<feature type="region of interest" description="Disordered" evidence="1">
    <location>
        <begin position="42"/>
        <end position="87"/>
    </location>
</feature>
<evidence type="ECO:0000313" key="3">
    <source>
        <dbReference type="Proteomes" id="UP000778578"/>
    </source>
</evidence>
<feature type="compositionally biased region" description="Basic and acidic residues" evidence="1">
    <location>
        <begin position="13"/>
        <end position="24"/>
    </location>
</feature>
<gene>
    <name evidence="2" type="ORF">K7862_14000</name>
</gene>
<sequence>MDSPGALRVTTPAERHELIGRARETGESRPVLVLDDLAGNALPGRTAESFPARRTAATDGDRIAARGPGAGRGGYGEPDVWIRHRSA</sequence>
<accession>A0ABS7Q6G7</accession>